<dbReference type="InterPro" id="IPR022062">
    <property type="entry name" value="DUF3618"/>
</dbReference>
<keyword evidence="1" id="KW-1133">Transmembrane helix</keyword>
<keyword evidence="1" id="KW-0812">Transmembrane</keyword>
<accession>A0A4S1WR13</accession>
<keyword evidence="3" id="KW-1185">Reference proteome</keyword>
<dbReference type="AlphaFoldDB" id="A0A4S1WR13"/>
<comment type="caution">
    <text evidence="2">The sequence shown here is derived from an EMBL/GenBank/DDBJ whole genome shotgun (WGS) entry which is preliminary data.</text>
</comment>
<dbReference type="EMBL" id="SRXU01000001">
    <property type="protein sequence ID" value="TGX45784.1"/>
    <property type="molecule type" value="Genomic_DNA"/>
</dbReference>
<name>A0A4S1WR13_9SPHN</name>
<gene>
    <name evidence="2" type="ORF">E5A74_00970</name>
</gene>
<dbReference type="Proteomes" id="UP000309848">
    <property type="component" value="Unassembled WGS sequence"/>
</dbReference>
<feature type="transmembrane region" description="Helical" evidence="1">
    <location>
        <begin position="65"/>
        <end position="83"/>
    </location>
</feature>
<dbReference type="RefSeq" id="WP_135981943.1">
    <property type="nucleotide sequence ID" value="NZ_JAASQM010000001.1"/>
</dbReference>
<evidence type="ECO:0000256" key="1">
    <source>
        <dbReference type="SAM" id="Phobius"/>
    </source>
</evidence>
<protein>
    <submittedName>
        <fullName evidence="2">DUF3618 domain-containing protein</fullName>
    </submittedName>
</protein>
<sequence>MSTDPELLAAEAQVQAARSRMFATLGEVQDRLKPTNLAQNAVESAAQGVASTARKGAEIVRNRPLAAAAIAGTVGLVFARGWIADLLRRRNETPAAAEGLNRKTAKKGRTR</sequence>
<keyword evidence="1" id="KW-0472">Membrane</keyword>
<reference evidence="2 3" key="1">
    <citation type="submission" date="2019-04" db="EMBL/GenBank/DDBJ databases">
        <title>Sphingomonas psychrotolerans sp. nov., isolated from soil in the Tianshan Mountains, Xinjiang, China.</title>
        <authorList>
            <person name="Luo Y."/>
            <person name="Sheng H."/>
        </authorList>
    </citation>
    <scope>NUCLEOTIDE SEQUENCE [LARGE SCALE GENOMIC DNA]</scope>
    <source>
        <strain evidence="2 3">KIS18-15</strain>
    </source>
</reference>
<proteinExistence type="predicted"/>
<dbReference type="OrthoDB" id="7571914at2"/>
<dbReference type="Pfam" id="PF12277">
    <property type="entry name" value="DUF3618"/>
    <property type="match status" value="1"/>
</dbReference>
<evidence type="ECO:0000313" key="2">
    <source>
        <dbReference type="EMBL" id="TGX45784.1"/>
    </source>
</evidence>
<organism evidence="2 3">
    <name type="scientific">Sphingomonas naasensis</name>
    <dbReference type="NCBI Taxonomy" id="1344951"/>
    <lineage>
        <taxon>Bacteria</taxon>
        <taxon>Pseudomonadati</taxon>
        <taxon>Pseudomonadota</taxon>
        <taxon>Alphaproteobacteria</taxon>
        <taxon>Sphingomonadales</taxon>
        <taxon>Sphingomonadaceae</taxon>
        <taxon>Sphingomonas</taxon>
    </lineage>
</organism>
<evidence type="ECO:0000313" key="3">
    <source>
        <dbReference type="Proteomes" id="UP000309848"/>
    </source>
</evidence>